<gene>
    <name evidence="2" type="ORF">BVRB_024360</name>
</gene>
<dbReference type="InterPro" id="IPR015943">
    <property type="entry name" value="WD40/YVTN_repeat-like_dom_sf"/>
</dbReference>
<accession>A0A0J8AZE0</accession>
<evidence type="ECO:0000313" key="2">
    <source>
        <dbReference type="EMBL" id="KMS94144.1"/>
    </source>
</evidence>
<dbReference type="Gene3D" id="1.10.1540.10">
    <property type="entry name" value="BEACH domain"/>
    <property type="match status" value="1"/>
</dbReference>
<dbReference type="Proteomes" id="UP000035740">
    <property type="component" value="Unassembled WGS sequence"/>
</dbReference>
<organism evidence="2 3">
    <name type="scientific">Beta vulgaris subsp. vulgaris</name>
    <name type="common">Beet</name>
    <dbReference type="NCBI Taxonomy" id="3555"/>
    <lineage>
        <taxon>Eukaryota</taxon>
        <taxon>Viridiplantae</taxon>
        <taxon>Streptophyta</taxon>
        <taxon>Embryophyta</taxon>
        <taxon>Tracheophyta</taxon>
        <taxon>Spermatophyta</taxon>
        <taxon>Magnoliopsida</taxon>
        <taxon>eudicotyledons</taxon>
        <taxon>Gunneridae</taxon>
        <taxon>Pentapetalae</taxon>
        <taxon>Caryophyllales</taxon>
        <taxon>Chenopodiaceae</taxon>
        <taxon>Betoideae</taxon>
        <taxon>Beta</taxon>
    </lineage>
</organism>
<evidence type="ECO:0000259" key="1">
    <source>
        <dbReference type="PROSITE" id="PS50197"/>
    </source>
</evidence>
<dbReference type="Gramene" id="KMS94144">
    <property type="protein sequence ID" value="KMS94144"/>
    <property type="gene ID" value="BVRB_024360"/>
</dbReference>
<dbReference type="SUPFAM" id="SSF81837">
    <property type="entry name" value="BEACH domain"/>
    <property type="match status" value="1"/>
</dbReference>
<dbReference type="PANTHER" id="PTHR13743">
    <property type="entry name" value="BEIGE/BEACH-RELATED"/>
    <property type="match status" value="1"/>
</dbReference>
<name>A0A0J8AZE0_BETVV</name>
<proteinExistence type="predicted"/>
<sequence>MTGAVDIDLIKDDALRQATVAQIYHFGQTPSQLFDKPHPHQKPLDASNPTPHACFPFSPKIRSSPKLSWASESKLGDSMFSDIVLTRSDMLVHCYADDKGDLRYRSRALTLVSAASLPSISVPIKIRKSSGISALSRTGQLLLCGGMAKGALECYLCPTGRLISRSYAGHYAPITCMQIDPDQSYLITGLCYCSPSIFS</sequence>
<dbReference type="InterPro" id="IPR050865">
    <property type="entry name" value="BEACH_Domain"/>
</dbReference>
<dbReference type="EMBL" id="KQ095772">
    <property type="protein sequence ID" value="KMS94144.1"/>
    <property type="molecule type" value="Genomic_DNA"/>
</dbReference>
<dbReference type="InterPro" id="IPR036372">
    <property type="entry name" value="BEACH_dom_sf"/>
</dbReference>
<feature type="domain" description="BEACH" evidence="1">
    <location>
        <begin position="1"/>
        <end position="41"/>
    </location>
</feature>
<dbReference type="InterPro" id="IPR000409">
    <property type="entry name" value="BEACH_dom"/>
</dbReference>
<keyword evidence="3" id="KW-1185">Reference proteome</keyword>
<dbReference type="PROSITE" id="PS50197">
    <property type="entry name" value="BEACH"/>
    <property type="match status" value="1"/>
</dbReference>
<dbReference type="AlphaFoldDB" id="A0A0J8AZE0"/>
<dbReference type="PANTHER" id="PTHR13743:SF123">
    <property type="entry name" value="PROTEIN FAN"/>
    <property type="match status" value="1"/>
</dbReference>
<dbReference type="InterPro" id="IPR036322">
    <property type="entry name" value="WD40_repeat_dom_sf"/>
</dbReference>
<dbReference type="SUPFAM" id="SSF50978">
    <property type="entry name" value="WD40 repeat-like"/>
    <property type="match status" value="1"/>
</dbReference>
<evidence type="ECO:0000313" key="3">
    <source>
        <dbReference type="Proteomes" id="UP000035740"/>
    </source>
</evidence>
<dbReference type="Gene3D" id="2.130.10.10">
    <property type="entry name" value="YVTN repeat-like/Quinoprotein amine dehydrogenase"/>
    <property type="match status" value="1"/>
</dbReference>
<reference evidence="2 3" key="1">
    <citation type="journal article" date="2014" name="Nature">
        <title>The genome of the recently domesticated crop plant sugar beet (Beta vulgaris).</title>
        <authorList>
            <person name="Dohm J.C."/>
            <person name="Minoche A.E."/>
            <person name="Holtgrawe D."/>
            <person name="Capella-Gutierrez S."/>
            <person name="Zakrzewski F."/>
            <person name="Tafer H."/>
            <person name="Rupp O."/>
            <person name="Sorensen T.R."/>
            <person name="Stracke R."/>
            <person name="Reinhardt R."/>
            <person name="Goesmann A."/>
            <person name="Kraft T."/>
            <person name="Schulz B."/>
            <person name="Stadler P.F."/>
            <person name="Schmidt T."/>
            <person name="Gabaldon T."/>
            <person name="Lehrach H."/>
            <person name="Weisshaar B."/>
            <person name="Himmelbauer H."/>
        </authorList>
    </citation>
    <scope>NUCLEOTIDE SEQUENCE [LARGE SCALE GENOMIC DNA]</scope>
    <source>
        <tissue evidence="2">Taproot</tissue>
    </source>
</reference>
<dbReference type="OrthoDB" id="26681at2759"/>
<protein>
    <recommendedName>
        <fullName evidence="1">BEACH domain-containing protein</fullName>
    </recommendedName>
</protein>